<name>A0A2U3QNG6_ORITS</name>
<proteinExistence type="predicted"/>
<dbReference type="Proteomes" id="UP000244960">
    <property type="component" value="Chromosome I"/>
</dbReference>
<accession>A0A2U3QNG6</accession>
<dbReference type="RefSeq" id="WP_162562846.1">
    <property type="nucleotide sequence ID" value="NZ_LS398547.1"/>
</dbReference>
<gene>
    <name evidence="1" type="ORF">UT176_00047</name>
</gene>
<organism evidence="1 2">
    <name type="scientific">Orientia tsutsugamushi</name>
    <name type="common">Rickettsia tsutsugamushi</name>
    <dbReference type="NCBI Taxonomy" id="784"/>
    <lineage>
        <taxon>Bacteria</taxon>
        <taxon>Pseudomonadati</taxon>
        <taxon>Pseudomonadota</taxon>
        <taxon>Alphaproteobacteria</taxon>
        <taxon>Rickettsiales</taxon>
        <taxon>Rickettsiaceae</taxon>
        <taxon>Rickettsieae</taxon>
        <taxon>Orientia</taxon>
    </lineage>
</organism>
<dbReference type="EMBL" id="LS398547">
    <property type="protein sequence ID" value="SPR02486.1"/>
    <property type="molecule type" value="Genomic_DNA"/>
</dbReference>
<protein>
    <submittedName>
        <fullName evidence="1">Uncharacterized protein</fullName>
    </submittedName>
</protein>
<dbReference type="AlphaFoldDB" id="A0A2U3QNG6"/>
<evidence type="ECO:0000313" key="2">
    <source>
        <dbReference type="Proteomes" id="UP000244960"/>
    </source>
</evidence>
<reference evidence="2" key="1">
    <citation type="submission" date="2018-03" db="EMBL/GenBank/DDBJ databases">
        <authorList>
            <person name="Batty M. E."/>
            <person name="Batty M E."/>
        </authorList>
    </citation>
    <scope>NUCLEOTIDE SEQUENCE [LARGE SCALE GENOMIC DNA]</scope>
</reference>
<sequence length="49" mass="5681">MENNNIEEKTKQTNLYNRLGAGKLARISCIDLIQYIRHKVNAYTVSKLN</sequence>
<evidence type="ECO:0000313" key="1">
    <source>
        <dbReference type="EMBL" id="SPR02486.1"/>
    </source>
</evidence>